<keyword evidence="3" id="KW-1185">Reference proteome</keyword>
<gene>
    <name evidence="2" type="ORF">L207DRAFT_591007</name>
</gene>
<dbReference type="AlphaFoldDB" id="A0A2J6R0U1"/>
<dbReference type="Proteomes" id="UP000235786">
    <property type="component" value="Unassembled WGS sequence"/>
</dbReference>
<evidence type="ECO:0000313" key="2">
    <source>
        <dbReference type="EMBL" id="PMD32136.1"/>
    </source>
</evidence>
<feature type="compositionally biased region" description="Low complexity" evidence="1">
    <location>
        <begin position="146"/>
        <end position="155"/>
    </location>
</feature>
<name>A0A2J6R0U1_HYAVF</name>
<reference evidence="2 3" key="1">
    <citation type="submission" date="2016-04" db="EMBL/GenBank/DDBJ databases">
        <title>A degradative enzymes factory behind the ericoid mycorrhizal symbiosis.</title>
        <authorList>
            <consortium name="DOE Joint Genome Institute"/>
            <person name="Martino E."/>
            <person name="Morin E."/>
            <person name="Grelet G."/>
            <person name="Kuo A."/>
            <person name="Kohler A."/>
            <person name="Daghino S."/>
            <person name="Barry K."/>
            <person name="Choi C."/>
            <person name="Cichocki N."/>
            <person name="Clum A."/>
            <person name="Copeland A."/>
            <person name="Hainaut M."/>
            <person name="Haridas S."/>
            <person name="Labutti K."/>
            <person name="Lindquist E."/>
            <person name="Lipzen A."/>
            <person name="Khouja H.-R."/>
            <person name="Murat C."/>
            <person name="Ohm R."/>
            <person name="Olson A."/>
            <person name="Spatafora J."/>
            <person name="Veneault-Fourrey C."/>
            <person name="Henrissat B."/>
            <person name="Grigoriev I."/>
            <person name="Martin F."/>
            <person name="Perotto S."/>
        </authorList>
    </citation>
    <scope>NUCLEOTIDE SEQUENCE [LARGE SCALE GENOMIC DNA]</scope>
    <source>
        <strain evidence="2 3">F</strain>
    </source>
</reference>
<dbReference type="Pfam" id="PF12843">
    <property type="entry name" value="QSregVF_b"/>
    <property type="match status" value="1"/>
</dbReference>
<evidence type="ECO:0000313" key="3">
    <source>
        <dbReference type="Proteomes" id="UP000235786"/>
    </source>
</evidence>
<organism evidence="2 3">
    <name type="scientific">Hyaloscypha variabilis (strain UAMH 11265 / GT02V1 / F)</name>
    <name type="common">Meliniomyces variabilis</name>
    <dbReference type="NCBI Taxonomy" id="1149755"/>
    <lineage>
        <taxon>Eukaryota</taxon>
        <taxon>Fungi</taxon>
        <taxon>Dikarya</taxon>
        <taxon>Ascomycota</taxon>
        <taxon>Pezizomycotina</taxon>
        <taxon>Leotiomycetes</taxon>
        <taxon>Helotiales</taxon>
        <taxon>Hyaloscyphaceae</taxon>
        <taxon>Hyaloscypha</taxon>
        <taxon>Hyaloscypha variabilis</taxon>
    </lineage>
</organism>
<dbReference type="InterPro" id="IPR024530">
    <property type="entry name" value="QSregVF_b"/>
</dbReference>
<sequence length="219" mass="24647">MLHNDPLKVDKDGDTMMGGVDCEAVVSDYGMNGFGGDFILPFGIHKGHRLRDVPTDYLRWLVNNLDMPSEILKKSLAVVLEASKGREMEIDWIAPPLSTAPDGFHEWGKLNRGIPKGDDTALWINNFGISKYFNLNEDILKACKVQPLQDDQTPQTDRKSSPKKNTSTPRYALYHIWDLSKRYLEHGGADAAVEKYINEVLRGIGKGSPPRKERGFGRY</sequence>
<accession>A0A2J6R0U1</accession>
<protein>
    <submittedName>
        <fullName evidence="2">Uncharacterized protein</fullName>
    </submittedName>
</protein>
<evidence type="ECO:0000256" key="1">
    <source>
        <dbReference type="SAM" id="MobiDB-lite"/>
    </source>
</evidence>
<dbReference type="OrthoDB" id="3555443at2759"/>
<dbReference type="EMBL" id="KZ613960">
    <property type="protein sequence ID" value="PMD32136.1"/>
    <property type="molecule type" value="Genomic_DNA"/>
</dbReference>
<proteinExistence type="predicted"/>
<feature type="region of interest" description="Disordered" evidence="1">
    <location>
        <begin position="146"/>
        <end position="167"/>
    </location>
</feature>